<dbReference type="PANTHER" id="PTHR34301:SF8">
    <property type="entry name" value="ATPASE DOMAIN-CONTAINING PROTEIN"/>
    <property type="match status" value="1"/>
</dbReference>
<dbReference type="SUPFAM" id="SSF52540">
    <property type="entry name" value="P-loop containing nucleoside triphosphate hydrolases"/>
    <property type="match status" value="1"/>
</dbReference>
<name>A0A7W3JUA4_9MICO</name>
<dbReference type="Pfam" id="PF13191">
    <property type="entry name" value="AAA_16"/>
    <property type="match status" value="1"/>
</dbReference>
<dbReference type="Gene3D" id="3.40.50.300">
    <property type="entry name" value="P-loop containing nucleotide triphosphate hydrolases"/>
    <property type="match status" value="1"/>
</dbReference>
<evidence type="ECO:0000313" key="2">
    <source>
        <dbReference type="EMBL" id="MBA8829222.1"/>
    </source>
</evidence>
<keyword evidence="3" id="KW-1185">Reference proteome</keyword>
<proteinExistence type="predicted"/>
<protein>
    <recommendedName>
        <fullName evidence="1">Orc1-like AAA ATPase domain-containing protein</fullName>
    </recommendedName>
</protein>
<dbReference type="EMBL" id="JACGWU010000003">
    <property type="protein sequence ID" value="MBA8829222.1"/>
    <property type="molecule type" value="Genomic_DNA"/>
</dbReference>
<reference evidence="2 3" key="1">
    <citation type="submission" date="2020-07" db="EMBL/GenBank/DDBJ databases">
        <title>Sequencing the genomes of 1000 actinobacteria strains.</title>
        <authorList>
            <person name="Klenk H.-P."/>
        </authorList>
    </citation>
    <scope>NUCLEOTIDE SEQUENCE [LARGE SCALE GENOMIC DNA]</scope>
    <source>
        <strain evidence="2 3">DSM 23737</strain>
    </source>
</reference>
<dbReference type="AlphaFoldDB" id="A0A7W3JUA4"/>
<dbReference type="InterPro" id="IPR027417">
    <property type="entry name" value="P-loop_NTPase"/>
</dbReference>
<evidence type="ECO:0000313" key="3">
    <source>
        <dbReference type="Proteomes" id="UP000524237"/>
    </source>
</evidence>
<organism evidence="2 3">
    <name type="scientific">Alpinimonas psychrophila</name>
    <dbReference type="NCBI Taxonomy" id="748908"/>
    <lineage>
        <taxon>Bacteria</taxon>
        <taxon>Bacillati</taxon>
        <taxon>Actinomycetota</taxon>
        <taxon>Actinomycetes</taxon>
        <taxon>Micrococcales</taxon>
        <taxon>Microbacteriaceae</taxon>
        <taxon>Alpinimonas</taxon>
    </lineage>
</organism>
<sequence>MRAVDNPYTPNAGREPVLLVGRDDQIESFDLLLQRLEKGRSEQSLIVTGLRGVGKTVLLNVFGQKAEERGWAVVEYEVAKNDETQFRREIGGLFRRALFQLSKKEQWKELGRTAAGVLRSFTFSIDPHGALTAGLDADVVEGQADSGLLSADIVDVMVAMGEAAREQNKGILLLIDEIQFLKKEQLEALVMGLHKAVQKKLPITLVGAGLPQIAELAGEAKSYSERLFKFPMLGPLSREDADEALVGPARAEGAEFDGEALLRAFEFTGGYPYFIQELGYAVWSIAEDDNVHLRDIDVAMRVVEDKLDSSFFKVRMDRTTELESAYLRAMAQLGPEPQQASEVAKLLGRTSEQCGPTRSNLVAKGLLYTPSHGLASFTVPHFDQFMLRFIPKLIVPPLRPRKGQS</sequence>
<dbReference type="Proteomes" id="UP000524237">
    <property type="component" value="Unassembled WGS sequence"/>
</dbReference>
<dbReference type="RefSeq" id="WP_182484663.1">
    <property type="nucleotide sequence ID" value="NZ_JACGWU010000003.1"/>
</dbReference>
<comment type="caution">
    <text evidence="2">The sequence shown here is derived from an EMBL/GenBank/DDBJ whole genome shotgun (WGS) entry which is preliminary data.</text>
</comment>
<evidence type="ECO:0000259" key="1">
    <source>
        <dbReference type="Pfam" id="PF13191"/>
    </source>
</evidence>
<dbReference type="InterPro" id="IPR041664">
    <property type="entry name" value="AAA_16"/>
</dbReference>
<dbReference type="PANTHER" id="PTHR34301">
    <property type="entry name" value="DNA-BINDING PROTEIN-RELATED"/>
    <property type="match status" value="1"/>
</dbReference>
<feature type="domain" description="Orc1-like AAA ATPase" evidence="1">
    <location>
        <begin position="19"/>
        <end position="198"/>
    </location>
</feature>
<gene>
    <name evidence="2" type="ORF">FB555_001325</name>
</gene>
<accession>A0A7W3JUA4</accession>